<dbReference type="GO" id="GO:0016705">
    <property type="term" value="F:oxidoreductase activity, acting on paired donors, with incorporation or reduction of molecular oxygen"/>
    <property type="evidence" value="ECO:0007669"/>
    <property type="project" value="InterPro"/>
</dbReference>
<dbReference type="PANTHER" id="PTHR46300">
    <property type="entry name" value="P450, PUTATIVE (EUROFUNG)-RELATED-RELATED"/>
    <property type="match status" value="1"/>
</dbReference>
<evidence type="ECO:0000256" key="9">
    <source>
        <dbReference type="ARBA" id="ARBA00023002"/>
    </source>
</evidence>
<evidence type="ECO:0000256" key="14">
    <source>
        <dbReference type="RuleBase" id="RU000461"/>
    </source>
</evidence>
<evidence type="ECO:0000256" key="10">
    <source>
        <dbReference type="ARBA" id="ARBA00023004"/>
    </source>
</evidence>
<dbReference type="OrthoDB" id="2789670at2759"/>
<evidence type="ECO:0000256" key="5">
    <source>
        <dbReference type="ARBA" id="ARBA00022617"/>
    </source>
</evidence>
<accession>A0A9P3LE78</accession>
<dbReference type="PROSITE" id="PS00086">
    <property type="entry name" value="CYTOCHROME_P450"/>
    <property type="match status" value="1"/>
</dbReference>
<organism evidence="15 16">
    <name type="scientific">Phanerochaete sordida</name>
    <dbReference type="NCBI Taxonomy" id="48140"/>
    <lineage>
        <taxon>Eukaryota</taxon>
        <taxon>Fungi</taxon>
        <taxon>Dikarya</taxon>
        <taxon>Basidiomycota</taxon>
        <taxon>Agaricomycotina</taxon>
        <taxon>Agaricomycetes</taxon>
        <taxon>Polyporales</taxon>
        <taxon>Phanerochaetaceae</taxon>
        <taxon>Phanerochaete</taxon>
    </lineage>
</organism>
<dbReference type="EMBL" id="BPQB01000020">
    <property type="protein sequence ID" value="GJE91213.1"/>
    <property type="molecule type" value="Genomic_DNA"/>
</dbReference>
<dbReference type="GO" id="GO:0016020">
    <property type="term" value="C:membrane"/>
    <property type="evidence" value="ECO:0007669"/>
    <property type="project" value="UniProtKB-SubCell"/>
</dbReference>
<dbReference type="PANTHER" id="PTHR46300:SF7">
    <property type="entry name" value="P450, PUTATIVE (EUROFUNG)-RELATED"/>
    <property type="match status" value="1"/>
</dbReference>
<keyword evidence="5 13" id="KW-0349">Heme</keyword>
<keyword evidence="11 14" id="KW-0503">Monooxygenase</keyword>
<dbReference type="GO" id="GO:0004497">
    <property type="term" value="F:monooxygenase activity"/>
    <property type="evidence" value="ECO:0007669"/>
    <property type="project" value="UniProtKB-KW"/>
</dbReference>
<comment type="pathway">
    <text evidence="3">Secondary metabolite biosynthesis.</text>
</comment>
<evidence type="ECO:0000256" key="8">
    <source>
        <dbReference type="ARBA" id="ARBA00022989"/>
    </source>
</evidence>
<dbReference type="InterPro" id="IPR002401">
    <property type="entry name" value="Cyt_P450_E_grp-I"/>
</dbReference>
<evidence type="ECO:0000256" key="4">
    <source>
        <dbReference type="ARBA" id="ARBA00010617"/>
    </source>
</evidence>
<dbReference type="CDD" id="cd11065">
    <property type="entry name" value="CYP64-like"/>
    <property type="match status" value="1"/>
</dbReference>
<evidence type="ECO:0000256" key="11">
    <source>
        <dbReference type="ARBA" id="ARBA00023033"/>
    </source>
</evidence>
<name>A0A9P3LE78_9APHY</name>
<evidence type="ECO:0000256" key="12">
    <source>
        <dbReference type="ARBA" id="ARBA00023136"/>
    </source>
</evidence>
<comment type="cofactor">
    <cofactor evidence="1 13">
        <name>heme</name>
        <dbReference type="ChEBI" id="CHEBI:30413"/>
    </cofactor>
</comment>
<keyword evidence="6" id="KW-0812">Transmembrane</keyword>
<dbReference type="Pfam" id="PF00067">
    <property type="entry name" value="p450"/>
    <property type="match status" value="1"/>
</dbReference>
<dbReference type="InterPro" id="IPR017972">
    <property type="entry name" value="Cyt_P450_CS"/>
</dbReference>
<evidence type="ECO:0000313" key="15">
    <source>
        <dbReference type="EMBL" id="GJE91213.1"/>
    </source>
</evidence>
<dbReference type="InterPro" id="IPR036396">
    <property type="entry name" value="Cyt_P450_sf"/>
</dbReference>
<evidence type="ECO:0000256" key="1">
    <source>
        <dbReference type="ARBA" id="ARBA00001971"/>
    </source>
</evidence>
<keyword evidence="8" id="KW-1133">Transmembrane helix</keyword>
<evidence type="ECO:0000256" key="3">
    <source>
        <dbReference type="ARBA" id="ARBA00005179"/>
    </source>
</evidence>
<dbReference type="Gene3D" id="1.10.630.10">
    <property type="entry name" value="Cytochrome P450"/>
    <property type="match status" value="1"/>
</dbReference>
<dbReference type="GO" id="GO:0005506">
    <property type="term" value="F:iron ion binding"/>
    <property type="evidence" value="ECO:0007669"/>
    <property type="project" value="InterPro"/>
</dbReference>
<keyword evidence="16" id="KW-1185">Reference proteome</keyword>
<keyword evidence="9 14" id="KW-0560">Oxidoreductase</keyword>
<dbReference type="PRINTS" id="PR00385">
    <property type="entry name" value="P450"/>
</dbReference>
<keyword evidence="10 13" id="KW-0408">Iron</keyword>
<keyword evidence="12" id="KW-0472">Membrane</keyword>
<comment type="subcellular location">
    <subcellularLocation>
        <location evidence="2">Membrane</location>
        <topology evidence="2">Single-pass membrane protein</topology>
    </subcellularLocation>
</comment>
<dbReference type="SUPFAM" id="SSF48264">
    <property type="entry name" value="Cytochrome P450"/>
    <property type="match status" value="1"/>
</dbReference>
<protein>
    <submittedName>
        <fullName evidence="15">Cytochrome P450</fullName>
    </submittedName>
</protein>
<dbReference type="InterPro" id="IPR001128">
    <property type="entry name" value="Cyt_P450"/>
</dbReference>
<dbReference type="GO" id="GO:0020037">
    <property type="term" value="F:heme binding"/>
    <property type="evidence" value="ECO:0007669"/>
    <property type="project" value="InterPro"/>
</dbReference>
<keyword evidence="7 13" id="KW-0479">Metal-binding</keyword>
<evidence type="ECO:0000256" key="2">
    <source>
        <dbReference type="ARBA" id="ARBA00004167"/>
    </source>
</evidence>
<dbReference type="InterPro" id="IPR050364">
    <property type="entry name" value="Cytochrome_P450_fung"/>
</dbReference>
<gene>
    <name evidence="15" type="ORF">PsYK624_073620</name>
</gene>
<evidence type="ECO:0000256" key="6">
    <source>
        <dbReference type="ARBA" id="ARBA00022692"/>
    </source>
</evidence>
<evidence type="ECO:0000313" key="16">
    <source>
        <dbReference type="Proteomes" id="UP000703269"/>
    </source>
</evidence>
<evidence type="ECO:0000256" key="7">
    <source>
        <dbReference type="ARBA" id="ARBA00022723"/>
    </source>
</evidence>
<comment type="caution">
    <text evidence="15">The sequence shown here is derived from an EMBL/GenBank/DDBJ whole genome shotgun (WGS) entry which is preliminary data.</text>
</comment>
<proteinExistence type="inferred from homology"/>
<dbReference type="AlphaFoldDB" id="A0A9P3LE78"/>
<sequence length="514" mass="58338">MSVVVPSPLALTVLLCIIFISIATRRCRHNRGGARLPPGPPTLPIVGNLFQLPRKNMPRGFMALGRQYGPIFHMRTLSRHIIVVNDVNIARTLFEKRGAIYSHRPRMVMSQEVIKRETLLFMNYGPEFKKTRKLLSTFLNPRIASQYWATQEIESLKFVLKLHRSPKDALKLARWTTTSLIIRLMYGIEVKDEEDDLVSLAEEFAQLTAESTRLGKWLVDSLPILLRLPIWAPGAGFKRWAMRAKARMEEFSRVPYAKVKANIAAGEIVQCWITDKLMENTGRLTTQDEKDISNTATAMYAGGSDTTNATVSTFILLMLHYPEVQKKAQAEIDRVTGSAWVPGMRERELFPYVNCVIKELLRFNPIVPLLPHSLHEDDVFEGYLIPKGSWVLANLWAFMHDEAKYPLPEVFMPERFEAGEGKEPREDPTDTVFGFGRRSCPGYLLALASLHLNVIHLLFAFDIVPAKDDAGNVVLPPIEFVDAHVAHPKPFVCDIRERSPEKIALLEHVLHSLQ</sequence>
<evidence type="ECO:0000256" key="13">
    <source>
        <dbReference type="PIRSR" id="PIRSR602401-1"/>
    </source>
</evidence>
<dbReference type="PRINTS" id="PR00463">
    <property type="entry name" value="EP450I"/>
</dbReference>
<comment type="similarity">
    <text evidence="4 14">Belongs to the cytochrome P450 family.</text>
</comment>
<feature type="binding site" description="axial binding residue" evidence="13">
    <location>
        <position position="440"/>
    </location>
    <ligand>
        <name>heme</name>
        <dbReference type="ChEBI" id="CHEBI:30413"/>
    </ligand>
    <ligandPart>
        <name>Fe</name>
        <dbReference type="ChEBI" id="CHEBI:18248"/>
    </ligandPart>
</feature>
<reference evidence="15 16" key="1">
    <citation type="submission" date="2021-08" db="EMBL/GenBank/DDBJ databases">
        <title>Draft Genome Sequence of Phanerochaete sordida strain YK-624.</title>
        <authorList>
            <person name="Mori T."/>
            <person name="Dohra H."/>
            <person name="Suzuki T."/>
            <person name="Kawagishi H."/>
            <person name="Hirai H."/>
        </authorList>
    </citation>
    <scope>NUCLEOTIDE SEQUENCE [LARGE SCALE GENOMIC DNA]</scope>
    <source>
        <strain evidence="15 16">YK-624</strain>
    </source>
</reference>
<dbReference type="Proteomes" id="UP000703269">
    <property type="component" value="Unassembled WGS sequence"/>
</dbReference>